<organism evidence="2 3">
    <name type="scientific">Cercospora zeae-maydis SCOH1-5</name>
    <dbReference type="NCBI Taxonomy" id="717836"/>
    <lineage>
        <taxon>Eukaryota</taxon>
        <taxon>Fungi</taxon>
        <taxon>Dikarya</taxon>
        <taxon>Ascomycota</taxon>
        <taxon>Pezizomycotina</taxon>
        <taxon>Dothideomycetes</taxon>
        <taxon>Dothideomycetidae</taxon>
        <taxon>Mycosphaerellales</taxon>
        <taxon>Mycosphaerellaceae</taxon>
        <taxon>Cercospora</taxon>
    </lineage>
</organism>
<keyword evidence="3" id="KW-1185">Reference proteome</keyword>
<protein>
    <submittedName>
        <fullName evidence="2">Uncharacterized protein</fullName>
    </submittedName>
</protein>
<evidence type="ECO:0000313" key="2">
    <source>
        <dbReference type="EMBL" id="KAF2215140.1"/>
    </source>
</evidence>
<evidence type="ECO:0000256" key="1">
    <source>
        <dbReference type="SAM" id="MobiDB-lite"/>
    </source>
</evidence>
<dbReference type="EMBL" id="ML992666">
    <property type="protein sequence ID" value="KAF2215140.1"/>
    <property type="molecule type" value="Genomic_DNA"/>
</dbReference>
<feature type="region of interest" description="Disordered" evidence="1">
    <location>
        <begin position="204"/>
        <end position="236"/>
    </location>
</feature>
<reference evidence="2" key="1">
    <citation type="journal article" date="2020" name="Stud. Mycol.">
        <title>101 Dothideomycetes genomes: a test case for predicting lifestyles and emergence of pathogens.</title>
        <authorList>
            <person name="Haridas S."/>
            <person name="Albert R."/>
            <person name="Binder M."/>
            <person name="Bloem J."/>
            <person name="Labutti K."/>
            <person name="Salamov A."/>
            <person name="Andreopoulos B."/>
            <person name="Baker S."/>
            <person name="Barry K."/>
            <person name="Bills G."/>
            <person name="Bluhm B."/>
            <person name="Cannon C."/>
            <person name="Castanera R."/>
            <person name="Culley D."/>
            <person name="Daum C."/>
            <person name="Ezra D."/>
            <person name="Gonzalez J."/>
            <person name="Henrissat B."/>
            <person name="Kuo A."/>
            <person name="Liang C."/>
            <person name="Lipzen A."/>
            <person name="Lutzoni F."/>
            <person name="Magnuson J."/>
            <person name="Mondo S."/>
            <person name="Nolan M."/>
            <person name="Ohm R."/>
            <person name="Pangilinan J."/>
            <person name="Park H.-J."/>
            <person name="Ramirez L."/>
            <person name="Alfaro M."/>
            <person name="Sun H."/>
            <person name="Tritt A."/>
            <person name="Yoshinaga Y."/>
            <person name="Zwiers L.-H."/>
            <person name="Turgeon B."/>
            <person name="Goodwin S."/>
            <person name="Spatafora J."/>
            <person name="Crous P."/>
            <person name="Grigoriev I."/>
        </authorList>
    </citation>
    <scope>NUCLEOTIDE SEQUENCE</scope>
    <source>
        <strain evidence="2">SCOH1-5</strain>
    </source>
</reference>
<dbReference type="AlphaFoldDB" id="A0A6A6FP80"/>
<dbReference type="OrthoDB" id="3624943at2759"/>
<gene>
    <name evidence="2" type="ORF">CERZMDRAFT_82203</name>
</gene>
<proteinExistence type="predicted"/>
<accession>A0A6A6FP80</accession>
<evidence type="ECO:0000313" key="3">
    <source>
        <dbReference type="Proteomes" id="UP000799539"/>
    </source>
</evidence>
<sequence length="236" mass="27022">MAEQAVSNFLGYHNFDHIATPARTSLFSHLHILDAWHNTTCIFSKAERCYSPLSPQEGAAICSAFGEFCFELEDPLNNVEFLKQQLENLLWKAHCTAHRVEVNREDLLAKAEFYLPFVLGWRGETLLKQNPKSPNPDKERHSKLGVLIPKSTNTKLMIRKRDSGRITAKGWSENKGAASASAGYHARMSMPTFEQDRQDFDKLSLHSLGSRNEKQNKRRWSLFTGKANEQRRMEID</sequence>
<dbReference type="Proteomes" id="UP000799539">
    <property type="component" value="Unassembled WGS sequence"/>
</dbReference>
<name>A0A6A6FP80_9PEZI</name>